<dbReference type="InterPro" id="IPR007581">
    <property type="entry name" value="Endonuclease-V"/>
</dbReference>
<evidence type="ECO:0000256" key="14">
    <source>
        <dbReference type="ARBA" id="ARBA00061268"/>
    </source>
</evidence>
<evidence type="ECO:0000256" key="16">
    <source>
        <dbReference type="ARBA" id="ARBA00071695"/>
    </source>
</evidence>
<evidence type="ECO:0000256" key="13">
    <source>
        <dbReference type="ARBA" id="ARBA00056032"/>
    </source>
</evidence>
<comment type="caution">
    <text evidence="17">The sequence shown here is derived from an EMBL/GenBank/DDBJ whole genome shotgun (WGS) entry which is preliminary data.</text>
</comment>
<dbReference type="Gene3D" id="3.30.2170.10">
    <property type="entry name" value="archaeoglobus fulgidus dsm 4304 superfamily"/>
    <property type="match status" value="1"/>
</dbReference>
<comment type="function">
    <text evidence="13">Endoribonuclease that specifically cleaves inosine-containing RNAs: cleaves RNA at the second phosphodiester bond 3' to inosine. Active against both single-stranded and double-stranded RNAs. Has strong preference for single-stranded RNAs (ssRNAs) toward double-stranded RNAs (dsRNAs). Cleaves mRNAs and tRNAs containing inosine. Also able to cleave structure-specific dsRNA substrates containing the specific sites 5'-IIUI-3' and 5'-UIUU-3'. Inosine is present in a number of RNAs following editing; the function of inosine-specific endoribonuclease is still unclear: it could either play a regulatory role in edited RNAs, or be involved in antiviral response by removing the hyperedited long viral dsRNA genome that has undergone A-to-I editing. Binds branched DNA structures.</text>
</comment>
<evidence type="ECO:0000313" key="18">
    <source>
        <dbReference type="Proteomes" id="UP000571567"/>
    </source>
</evidence>
<dbReference type="AlphaFoldDB" id="A0A7L1KTJ2"/>
<keyword evidence="11" id="KW-0238">DNA-binding</keyword>
<keyword evidence="9" id="KW-0460">Magnesium</keyword>
<dbReference type="GO" id="GO:0010494">
    <property type="term" value="C:cytoplasmic stress granule"/>
    <property type="evidence" value="ECO:0007669"/>
    <property type="project" value="UniProtKB-SubCell"/>
</dbReference>
<keyword evidence="18" id="KW-1185">Reference proteome</keyword>
<evidence type="ECO:0000256" key="15">
    <source>
        <dbReference type="ARBA" id="ARBA00061971"/>
    </source>
</evidence>
<comment type="subcellular location">
    <subcellularLocation>
        <location evidence="2">Cytoplasm</location>
        <location evidence="2">Stress granule</location>
    </subcellularLocation>
    <subcellularLocation>
        <location evidence="3">Nucleus</location>
        <location evidence="3">Nucleolus</location>
    </subcellularLocation>
</comment>
<keyword evidence="4" id="KW-0963">Cytoplasm</keyword>
<evidence type="ECO:0000256" key="6">
    <source>
        <dbReference type="ARBA" id="ARBA00022723"/>
    </source>
</evidence>
<name>A0A7L1KTJ2_HIMHI</name>
<reference evidence="17 18" key="1">
    <citation type="submission" date="2019-09" db="EMBL/GenBank/DDBJ databases">
        <title>Bird 10,000 Genomes (B10K) Project - Family phase.</title>
        <authorList>
            <person name="Zhang G."/>
        </authorList>
    </citation>
    <scope>NUCLEOTIDE SEQUENCE [LARGE SCALE GENOMIC DNA]</scope>
    <source>
        <strain evidence="17">B10K-DU-002-13</strain>
        <tissue evidence="17">Muscle</tissue>
    </source>
</reference>
<dbReference type="Proteomes" id="UP000571567">
    <property type="component" value="Unassembled WGS sequence"/>
</dbReference>
<accession>A0A7L1KTJ2</accession>
<keyword evidence="6" id="KW-0479">Metal-binding</keyword>
<protein>
    <recommendedName>
        <fullName evidence="16">Endonuclease V</fullName>
    </recommendedName>
</protein>
<keyword evidence="5" id="KW-0540">Nuclease</keyword>
<keyword evidence="12" id="KW-0539">Nucleus</keyword>
<dbReference type="OrthoDB" id="20018at2759"/>
<dbReference type="Pfam" id="PF04493">
    <property type="entry name" value="Endonuclease_5"/>
    <property type="match status" value="1"/>
</dbReference>
<sequence length="233" mass="25714">SEQARLKASVLEEDTEEWQKDASFAGLERVGGVDLSYIKGDETSACASLVVLSYPALEVLYEDCRMVTVSAPYVAGFLAFREVPFLVEAVQRLQQEEPGLRPQVWLISLSQCLLVAGFGVACHLGVLTDLPCIGVAKNLLQVDGLVRDELHREQIRSLQREGDAFPLTGTSGRAWGMVSCGDYNNSSKPLYISVGHRVCLETAVRLVKSCCRYRIPEPIRQVQKQGSRGRGRQ</sequence>
<evidence type="ECO:0000256" key="3">
    <source>
        <dbReference type="ARBA" id="ARBA00004604"/>
    </source>
</evidence>
<dbReference type="EMBL" id="VXBK01003396">
    <property type="protein sequence ID" value="NXN66207.1"/>
    <property type="molecule type" value="Genomic_DNA"/>
</dbReference>
<dbReference type="GO" id="GO:0003677">
    <property type="term" value="F:DNA binding"/>
    <property type="evidence" value="ECO:0007669"/>
    <property type="project" value="UniProtKB-KW"/>
</dbReference>
<gene>
    <name evidence="17" type="primary">Endov</name>
    <name evidence="17" type="ORF">HIMHIM_R03665</name>
</gene>
<dbReference type="GO" id="GO:0006281">
    <property type="term" value="P:DNA repair"/>
    <property type="evidence" value="ECO:0007669"/>
    <property type="project" value="InterPro"/>
</dbReference>
<evidence type="ECO:0000256" key="9">
    <source>
        <dbReference type="ARBA" id="ARBA00022842"/>
    </source>
</evidence>
<comment type="cofactor">
    <cofactor evidence="1">
        <name>Mg(2+)</name>
        <dbReference type="ChEBI" id="CHEBI:18420"/>
    </cofactor>
</comment>
<dbReference type="GO" id="GO:0046872">
    <property type="term" value="F:metal ion binding"/>
    <property type="evidence" value="ECO:0007669"/>
    <property type="project" value="UniProtKB-KW"/>
</dbReference>
<dbReference type="CDD" id="cd06559">
    <property type="entry name" value="Endonuclease_V"/>
    <property type="match status" value="1"/>
</dbReference>
<evidence type="ECO:0000256" key="7">
    <source>
        <dbReference type="ARBA" id="ARBA00022759"/>
    </source>
</evidence>
<keyword evidence="7 17" id="KW-0255">Endonuclease</keyword>
<evidence type="ECO:0000256" key="2">
    <source>
        <dbReference type="ARBA" id="ARBA00004210"/>
    </source>
</evidence>
<evidence type="ECO:0000256" key="8">
    <source>
        <dbReference type="ARBA" id="ARBA00022801"/>
    </source>
</evidence>
<keyword evidence="8" id="KW-0378">Hydrolase</keyword>
<dbReference type="FunFam" id="3.30.2170.10:FF:000002">
    <property type="entry name" value="Endonuclease V"/>
    <property type="match status" value="1"/>
</dbReference>
<evidence type="ECO:0000256" key="1">
    <source>
        <dbReference type="ARBA" id="ARBA00001946"/>
    </source>
</evidence>
<comment type="subunit">
    <text evidence="15">Monomer. Interacts with PABPC1; the interaction is RNA-dependent and stimulates ENDOV activity.</text>
</comment>
<dbReference type="PANTHER" id="PTHR28511:SF1">
    <property type="entry name" value="ENDONUCLEASE V"/>
    <property type="match status" value="1"/>
</dbReference>
<dbReference type="PANTHER" id="PTHR28511">
    <property type="entry name" value="ENDONUCLEASE V"/>
    <property type="match status" value="1"/>
</dbReference>
<evidence type="ECO:0000313" key="17">
    <source>
        <dbReference type="EMBL" id="NXN66207.1"/>
    </source>
</evidence>
<feature type="non-terminal residue" evidence="17">
    <location>
        <position position="233"/>
    </location>
</feature>
<evidence type="ECO:0000256" key="10">
    <source>
        <dbReference type="ARBA" id="ARBA00022884"/>
    </source>
</evidence>
<dbReference type="GO" id="GO:0016891">
    <property type="term" value="F:RNA endonuclease activity producing 5'-phosphomonoesters, hydrolytic mechanism"/>
    <property type="evidence" value="ECO:0007669"/>
    <property type="project" value="TreeGrafter"/>
</dbReference>
<evidence type="ECO:0000256" key="4">
    <source>
        <dbReference type="ARBA" id="ARBA00022490"/>
    </source>
</evidence>
<evidence type="ECO:0000256" key="5">
    <source>
        <dbReference type="ARBA" id="ARBA00022722"/>
    </source>
</evidence>
<dbReference type="GO" id="GO:0005730">
    <property type="term" value="C:nucleolus"/>
    <property type="evidence" value="ECO:0007669"/>
    <property type="project" value="UniProtKB-SubCell"/>
</dbReference>
<dbReference type="GO" id="GO:0003727">
    <property type="term" value="F:single-stranded RNA binding"/>
    <property type="evidence" value="ECO:0007669"/>
    <property type="project" value="TreeGrafter"/>
</dbReference>
<feature type="non-terminal residue" evidence="17">
    <location>
        <position position="1"/>
    </location>
</feature>
<comment type="similarity">
    <text evidence="14">Belongs to the endonuclease V family.</text>
</comment>
<keyword evidence="10" id="KW-0694">RNA-binding</keyword>
<evidence type="ECO:0000256" key="12">
    <source>
        <dbReference type="ARBA" id="ARBA00023242"/>
    </source>
</evidence>
<proteinExistence type="inferred from homology"/>
<organism evidence="17 18">
    <name type="scientific">Himantopus himantopus</name>
    <name type="common">Black-winged stilt</name>
    <name type="synonym">Charadrius himantopus</name>
    <dbReference type="NCBI Taxonomy" id="225398"/>
    <lineage>
        <taxon>Eukaryota</taxon>
        <taxon>Metazoa</taxon>
        <taxon>Chordata</taxon>
        <taxon>Craniata</taxon>
        <taxon>Vertebrata</taxon>
        <taxon>Euteleostomi</taxon>
        <taxon>Archelosauria</taxon>
        <taxon>Archosauria</taxon>
        <taxon>Dinosauria</taxon>
        <taxon>Saurischia</taxon>
        <taxon>Theropoda</taxon>
        <taxon>Coelurosauria</taxon>
        <taxon>Aves</taxon>
        <taxon>Neognathae</taxon>
        <taxon>Neoaves</taxon>
        <taxon>Charadriiformes</taxon>
        <taxon>Recurvirostridae</taxon>
        <taxon>Himantopus</taxon>
    </lineage>
</organism>
<evidence type="ECO:0000256" key="11">
    <source>
        <dbReference type="ARBA" id="ARBA00023125"/>
    </source>
</evidence>